<feature type="region of interest" description="Disordered" evidence="4">
    <location>
        <begin position="483"/>
        <end position="515"/>
    </location>
</feature>
<dbReference type="PANTHER" id="PTHR46158">
    <property type="entry name" value="OS02G0165000 PROTEIN"/>
    <property type="match status" value="1"/>
</dbReference>
<proteinExistence type="predicted"/>
<keyword evidence="5" id="KW-0472">Membrane</keyword>
<dbReference type="PROSITE" id="PS51292">
    <property type="entry name" value="ZF_RING_CH"/>
    <property type="match status" value="1"/>
</dbReference>
<keyword evidence="5" id="KW-1133">Transmembrane helix</keyword>
<keyword evidence="8" id="KW-1185">Reference proteome</keyword>
<dbReference type="SMART" id="SM00744">
    <property type="entry name" value="RINGv"/>
    <property type="match status" value="1"/>
</dbReference>
<feature type="transmembrane region" description="Helical" evidence="5">
    <location>
        <begin position="416"/>
        <end position="437"/>
    </location>
</feature>
<feature type="region of interest" description="Disordered" evidence="4">
    <location>
        <begin position="184"/>
        <end position="209"/>
    </location>
</feature>
<keyword evidence="1" id="KW-0479">Metal-binding</keyword>
<reference evidence="7" key="1">
    <citation type="submission" date="2022-03" db="EMBL/GenBank/DDBJ databases">
        <title>A functionally conserved STORR gene fusion in Papaver species that diverged 16.8 million years ago.</title>
        <authorList>
            <person name="Catania T."/>
        </authorList>
    </citation>
    <scope>NUCLEOTIDE SEQUENCE</scope>
    <source>
        <strain evidence="7">S-191538</strain>
    </source>
</reference>
<evidence type="ECO:0000256" key="5">
    <source>
        <dbReference type="SAM" id="Phobius"/>
    </source>
</evidence>
<evidence type="ECO:0000313" key="8">
    <source>
        <dbReference type="Proteomes" id="UP001177140"/>
    </source>
</evidence>
<feature type="transmembrane region" description="Helical" evidence="5">
    <location>
        <begin position="389"/>
        <end position="409"/>
    </location>
</feature>
<dbReference type="PANTHER" id="PTHR46158:SF1">
    <property type="entry name" value="RING_U-BOX SUPERFAMILY PROTEIN"/>
    <property type="match status" value="1"/>
</dbReference>
<feature type="transmembrane region" description="Helical" evidence="5">
    <location>
        <begin position="443"/>
        <end position="466"/>
    </location>
</feature>
<comment type="caution">
    <text evidence="7">The sequence shown here is derived from an EMBL/GenBank/DDBJ whole genome shotgun (WGS) entry which is preliminary data.</text>
</comment>
<evidence type="ECO:0000259" key="6">
    <source>
        <dbReference type="PROSITE" id="PS51292"/>
    </source>
</evidence>
<sequence length="515" mass="56994">MGAGEGSVSEEHDQIACIQTACNGTVPVLQNPKVEELMGLSEDMQRNQQWSRPIHFSETPLRKSDDYSPEFYIIDMSPTSPLGTAASSLPPISPASTRMYGSLVPSSSKGISSKRSLLPRLSFNYRNSTSELEKAAIIVVGASTPGFEERSSVPMSFSFTKIFTSRMNRTSSLPVIPIVHSNPESLRGRNTIDSSNSNGKETEQHMSRSLSVPMNIKGLGIRRCESLGNIFRVITSTPKVTERNATEADSALTVDAEDHNVEVDGEDIPEEEAVCRICLVELGEGGNTLKLECSCKGELALAHQECAIKWFSIKGNKNCDVCKQEVQNLPVTLLRVENNPTPNVRRLRSQAPVQQQYRLWQDVPVLVLLSMLAYFCFLEQLLVRKMHTGAIAITLPFSCILGLLASMTASTMVTRAYVWIYASIQFTLVVLFAHLFYTLLHVQAVLAILLSSFAGFGIAMSGNSLLIEFFRWRRWRTQLANQQSSQELSQQNQPSQANQSQGSQPQQQNPSARLL</sequence>
<dbReference type="SUPFAM" id="SSF57850">
    <property type="entry name" value="RING/U-box"/>
    <property type="match status" value="1"/>
</dbReference>
<dbReference type="InterPro" id="IPR011016">
    <property type="entry name" value="Znf_RING-CH"/>
</dbReference>
<evidence type="ECO:0000256" key="1">
    <source>
        <dbReference type="ARBA" id="ARBA00022723"/>
    </source>
</evidence>
<dbReference type="EMBL" id="JAJJMA010175295">
    <property type="protein sequence ID" value="MCL7037109.1"/>
    <property type="molecule type" value="Genomic_DNA"/>
</dbReference>
<dbReference type="Gene3D" id="3.30.40.10">
    <property type="entry name" value="Zinc/RING finger domain, C3HC4 (zinc finger)"/>
    <property type="match status" value="1"/>
</dbReference>
<name>A0AA41SJ99_PAPNU</name>
<protein>
    <recommendedName>
        <fullName evidence="6">RING-CH-type domain-containing protein</fullName>
    </recommendedName>
</protein>
<evidence type="ECO:0000256" key="4">
    <source>
        <dbReference type="SAM" id="MobiDB-lite"/>
    </source>
</evidence>
<organism evidence="7 8">
    <name type="scientific">Papaver nudicaule</name>
    <name type="common">Iceland poppy</name>
    <dbReference type="NCBI Taxonomy" id="74823"/>
    <lineage>
        <taxon>Eukaryota</taxon>
        <taxon>Viridiplantae</taxon>
        <taxon>Streptophyta</taxon>
        <taxon>Embryophyta</taxon>
        <taxon>Tracheophyta</taxon>
        <taxon>Spermatophyta</taxon>
        <taxon>Magnoliopsida</taxon>
        <taxon>Ranunculales</taxon>
        <taxon>Papaveraceae</taxon>
        <taxon>Papaveroideae</taxon>
        <taxon>Papaver</taxon>
    </lineage>
</organism>
<dbReference type="GO" id="GO:0008270">
    <property type="term" value="F:zinc ion binding"/>
    <property type="evidence" value="ECO:0007669"/>
    <property type="project" value="UniProtKB-KW"/>
</dbReference>
<dbReference type="Proteomes" id="UP001177140">
    <property type="component" value="Unassembled WGS sequence"/>
</dbReference>
<dbReference type="Pfam" id="PF12906">
    <property type="entry name" value="RINGv"/>
    <property type="match status" value="1"/>
</dbReference>
<dbReference type="AlphaFoldDB" id="A0AA41SJ99"/>
<evidence type="ECO:0000256" key="3">
    <source>
        <dbReference type="ARBA" id="ARBA00022833"/>
    </source>
</evidence>
<keyword evidence="3" id="KW-0862">Zinc</keyword>
<evidence type="ECO:0000256" key="2">
    <source>
        <dbReference type="ARBA" id="ARBA00022771"/>
    </source>
</evidence>
<keyword evidence="2" id="KW-0863">Zinc-finger</keyword>
<gene>
    <name evidence="7" type="ORF">MKW94_023287</name>
</gene>
<dbReference type="InterPro" id="IPR013083">
    <property type="entry name" value="Znf_RING/FYVE/PHD"/>
</dbReference>
<feature type="domain" description="RING-CH-type" evidence="6">
    <location>
        <begin position="267"/>
        <end position="329"/>
    </location>
</feature>
<keyword evidence="5" id="KW-0812">Transmembrane</keyword>
<accession>A0AA41SJ99</accession>
<dbReference type="CDD" id="cd16495">
    <property type="entry name" value="RING_CH-C4HC3_MARCH"/>
    <property type="match status" value="1"/>
</dbReference>
<evidence type="ECO:0000313" key="7">
    <source>
        <dbReference type="EMBL" id="MCL7037109.1"/>
    </source>
</evidence>